<dbReference type="InterPro" id="IPR043502">
    <property type="entry name" value="DNA/RNA_pol_sf"/>
</dbReference>
<dbReference type="EMBL" id="KZ293425">
    <property type="protein sequence ID" value="PBK71043.1"/>
    <property type="molecule type" value="Genomic_DNA"/>
</dbReference>
<dbReference type="AlphaFoldDB" id="A0A2H3C4I8"/>
<dbReference type="InterPro" id="IPR043128">
    <property type="entry name" value="Rev_trsase/Diguanyl_cyclase"/>
</dbReference>
<dbReference type="STRING" id="1076256.A0A2H3C4I8"/>
<keyword evidence="2" id="KW-1185">Reference proteome</keyword>
<dbReference type="Gene3D" id="3.30.70.270">
    <property type="match status" value="1"/>
</dbReference>
<name>A0A2H3C4I8_9AGAR</name>
<accession>A0A2H3C4I8</accession>
<dbReference type="SUPFAM" id="SSF56672">
    <property type="entry name" value="DNA/RNA polymerases"/>
    <property type="match status" value="1"/>
</dbReference>
<organism evidence="1 2">
    <name type="scientific">Armillaria solidipes</name>
    <dbReference type="NCBI Taxonomy" id="1076256"/>
    <lineage>
        <taxon>Eukaryota</taxon>
        <taxon>Fungi</taxon>
        <taxon>Dikarya</taxon>
        <taxon>Basidiomycota</taxon>
        <taxon>Agaricomycotina</taxon>
        <taxon>Agaricomycetes</taxon>
        <taxon>Agaricomycetidae</taxon>
        <taxon>Agaricales</taxon>
        <taxon>Marasmiineae</taxon>
        <taxon>Physalacriaceae</taxon>
        <taxon>Armillaria</taxon>
    </lineage>
</organism>
<sequence length="197" mass="22040">MSTQLVDQLKSKDLAQRFSVEQRFSSSTRASKWSITLTLQISLALGTPWLYQHNICVCFNLSSIEIGSDTALPMVGNNVSQIWSQAMIVSEDAVEQVHAELQEYVAPICKTASETPLPPLWAINHTIPLIDEHKKRRDYLSSGKQKHLLWTVVDLHACNANTRKVSAPLPSIEGILHHVAKCKYCSIIDGKDAYEQI</sequence>
<evidence type="ECO:0000313" key="1">
    <source>
        <dbReference type="EMBL" id="PBK71043.1"/>
    </source>
</evidence>
<reference evidence="2" key="1">
    <citation type="journal article" date="2017" name="Nat. Ecol. Evol.">
        <title>Genome expansion and lineage-specific genetic innovations in the forest pathogenic fungi Armillaria.</title>
        <authorList>
            <person name="Sipos G."/>
            <person name="Prasanna A.N."/>
            <person name="Walter M.C."/>
            <person name="O'Connor E."/>
            <person name="Balint B."/>
            <person name="Krizsan K."/>
            <person name="Kiss B."/>
            <person name="Hess J."/>
            <person name="Varga T."/>
            <person name="Slot J."/>
            <person name="Riley R."/>
            <person name="Boka B."/>
            <person name="Rigling D."/>
            <person name="Barry K."/>
            <person name="Lee J."/>
            <person name="Mihaltcheva S."/>
            <person name="LaButti K."/>
            <person name="Lipzen A."/>
            <person name="Waldron R."/>
            <person name="Moloney N.M."/>
            <person name="Sperisen C."/>
            <person name="Kredics L."/>
            <person name="Vagvoelgyi C."/>
            <person name="Patrignani A."/>
            <person name="Fitzpatrick D."/>
            <person name="Nagy I."/>
            <person name="Doyle S."/>
            <person name="Anderson J.B."/>
            <person name="Grigoriev I.V."/>
            <person name="Gueldener U."/>
            <person name="Muensterkoetter M."/>
            <person name="Nagy L.G."/>
        </authorList>
    </citation>
    <scope>NUCLEOTIDE SEQUENCE [LARGE SCALE GENOMIC DNA]</scope>
    <source>
        <strain evidence="2">28-4</strain>
    </source>
</reference>
<proteinExistence type="predicted"/>
<dbReference type="Proteomes" id="UP000218334">
    <property type="component" value="Unassembled WGS sequence"/>
</dbReference>
<protein>
    <submittedName>
        <fullName evidence="1">Uncharacterized protein</fullName>
    </submittedName>
</protein>
<gene>
    <name evidence="1" type="ORF">ARMSODRAFT_1017810</name>
</gene>
<evidence type="ECO:0000313" key="2">
    <source>
        <dbReference type="Proteomes" id="UP000218334"/>
    </source>
</evidence>
<dbReference type="Gene3D" id="3.10.10.10">
    <property type="entry name" value="HIV Type 1 Reverse Transcriptase, subunit A, domain 1"/>
    <property type="match status" value="1"/>
</dbReference>